<keyword evidence="2" id="KW-1185">Reference proteome</keyword>
<dbReference type="EMBL" id="CAJVPM010001869">
    <property type="protein sequence ID" value="CAG8475432.1"/>
    <property type="molecule type" value="Genomic_DNA"/>
</dbReference>
<protein>
    <submittedName>
        <fullName evidence="1">4491_t:CDS:1</fullName>
    </submittedName>
</protein>
<name>A0ACA9KJJ4_9GLOM</name>
<evidence type="ECO:0000313" key="2">
    <source>
        <dbReference type="Proteomes" id="UP000789860"/>
    </source>
</evidence>
<reference evidence="1" key="1">
    <citation type="submission" date="2021-06" db="EMBL/GenBank/DDBJ databases">
        <authorList>
            <person name="Kallberg Y."/>
            <person name="Tangrot J."/>
            <person name="Rosling A."/>
        </authorList>
    </citation>
    <scope>NUCLEOTIDE SEQUENCE</scope>
    <source>
        <strain evidence="1">AU212A</strain>
    </source>
</reference>
<sequence length="289" mass="33491">MFLLTEANNLYGRDLNLKGQYMEIFHFLSGSPHAIYYSPTIMQKNMDELRNLILNMKFVPFPPQKVKETAQYINDLVLQGAILILLPPVQTIRWTIPDKKVAIERFQELIDLGFQLNYKIILNIFQLFEPRLNNVEIKKEKQEDLLCKCLKEMMNPTYKPNNTIVQEFIYTNLARTPDKKFANEFSNSGVIKSIIGEISNKQNEAKAYSIIISCWLIGFIVGLIINNPYLLPCLIVAFIILIGVLTKYFKLKEIFKSYKDDENVALLTRNNPYKRETVKMSIFNISSAS</sequence>
<comment type="caution">
    <text evidence="1">The sequence shown here is derived from an EMBL/GenBank/DDBJ whole genome shotgun (WGS) entry which is preliminary data.</text>
</comment>
<dbReference type="Proteomes" id="UP000789860">
    <property type="component" value="Unassembled WGS sequence"/>
</dbReference>
<evidence type="ECO:0000313" key="1">
    <source>
        <dbReference type="EMBL" id="CAG8475432.1"/>
    </source>
</evidence>
<accession>A0ACA9KJJ4</accession>
<organism evidence="1 2">
    <name type="scientific">Scutellospora calospora</name>
    <dbReference type="NCBI Taxonomy" id="85575"/>
    <lineage>
        <taxon>Eukaryota</taxon>
        <taxon>Fungi</taxon>
        <taxon>Fungi incertae sedis</taxon>
        <taxon>Mucoromycota</taxon>
        <taxon>Glomeromycotina</taxon>
        <taxon>Glomeromycetes</taxon>
        <taxon>Diversisporales</taxon>
        <taxon>Gigasporaceae</taxon>
        <taxon>Scutellospora</taxon>
    </lineage>
</organism>
<gene>
    <name evidence="1" type="ORF">SCALOS_LOCUS2202</name>
</gene>
<proteinExistence type="predicted"/>